<dbReference type="GO" id="GO:0008745">
    <property type="term" value="F:N-acetylmuramoyl-L-alanine amidase activity"/>
    <property type="evidence" value="ECO:0007669"/>
    <property type="project" value="InterPro"/>
</dbReference>
<reference evidence="4 5" key="2">
    <citation type="submission" date="2017-09" db="EMBL/GenBank/DDBJ databases">
        <title>Bacillus patelloidae sp. nov., isolated from the intestinal tract of a marine limpet.</title>
        <authorList>
            <person name="Liu R."/>
            <person name="Dong C."/>
            <person name="Shao Z."/>
        </authorList>
    </citation>
    <scope>NUCLEOTIDE SEQUENCE [LARGE SCALE GENOMIC DNA]</scope>
    <source>
        <strain evidence="4 5">SA5d-4</strain>
    </source>
</reference>
<comment type="caution">
    <text evidence="4">The sequence shown here is derived from an EMBL/GenBank/DDBJ whole genome shotgun (WGS) entry which is preliminary data.</text>
</comment>
<dbReference type="GO" id="GO:0071555">
    <property type="term" value="P:cell wall organization"/>
    <property type="evidence" value="ECO:0007669"/>
    <property type="project" value="UniProtKB-KW"/>
</dbReference>
<sequence length="549" mass="60670">MKVTSYLPFIVLFTIILFSFPEKMHANSTISVSVDTLNVREDAGVTFPIIDQIHNGDTYEVIGEKGTWINIKLSENKSGWVASWLVEKSDSTDGTKVYSNVKGLNVRSGPNTSTKIISQINPDQTFTYLGEEGQWTKIDFNGVESWVASWLISVTHTEKNDNVLKTATIDVSILNVRNAPSLSASILGRLSKGTTVSIIDVKDGWYKISFKNEFGWIAGDYVKSASSKQEARVTTDILNIRSEPTTNSTIIGKLIKDSIVTITAEQQDWKKVITDSGTEGWVAGWYLSDNKEEIKNIPFVKVIYNGTNIRSGPSTRTDVVLRANNGEQFAIVSKEGDWYEISISETETAYIASWIVTTTNLMQTNASSRAVLKGKTIVLDPGHGGRDSGAIGVTGITEKTLTLSTAKLLAKALKEAGATVILTHNGERYVSLENRVITAHYNNADAFISIHFNSSFDSSAGGITTYYFKNTTDKRLAEAIHKQLIAKTGLRDRDYRYGNYHVLRRNKQPSVLLELGFISKGTEEALVKTNSYQQTAADAIFQGLINYFK</sequence>
<dbReference type="SUPFAM" id="SSF53187">
    <property type="entry name" value="Zn-dependent exopeptidases"/>
    <property type="match status" value="1"/>
</dbReference>
<evidence type="ECO:0000256" key="1">
    <source>
        <dbReference type="ARBA" id="ARBA00022801"/>
    </source>
</evidence>
<keyword evidence="5" id="KW-1185">Reference proteome</keyword>
<gene>
    <name evidence="4" type="ORF">CIB95_05535</name>
</gene>
<evidence type="ECO:0000313" key="5">
    <source>
        <dbReference type="Proteomes" id="UP000217083"/>
    </source>
</evidence>
<dbReference type="Pfam" id="PF01520">
    <property type="entry name" value="Amidase_3"/>
    <property type="match status" value="1"/>
</dbReference>
<dbReference type="InterPro" id="IPR002508">
    <property type="entry name" value="MurNAc-LAA_cat"/>
</dbReference>
<dbReference type="SMART" id="SM00287">
    <property type="entry name" value="SH3b"/>
    <property type="match status" value="5"/>
</dbReference>
<feature type="domain" description="SH3b" evidence="3">
    <location>
        <begin position="295"/>
        <end position="360"/>
    </location>
</feature>
<dbReference type="PROSITE" id="PS51781">
    <property type="entry name" value="SH3B"/>
    <property type="match status" value="5"/>
</dbReference>
<keyword evidence="2" id="KW-0961">Cell wall biogenesis/degradation</keyword>
<dbReference type="Pfam" id="PF08239">
    <property type="entry name" value="SH3_3"/>
    <property type="match status" value="5"/>
</dbReference>
<dbReference type="AlphaFoldDB" id="A0A263BW89"/>
<name>A0A263BW89_9BACI</name>
<evidence type="ECO:0000256" key="2">
    <source>
        <dbReference type="ARBA" id="ARBA00023316"/>
    </source>
</evidence>
<dbReference type="CDD" id="cd02696">
    <property type="entry name" value="MurNAc-LAA"/>
    <property type="match status" value="1"/>
</dbReference>
<reference evidence="5" key="1">
    <citation type="submission" date="2017-08" db="EMBL/GenBank/DDBJ databases">
        <authorList>
            <person name="Huang Z."/>
        </authorList>
    </citation>
    <scope>NUCLEOTIDE SEQUENCE [LARGE SCALE GENOMIC DNA]</scope>
    <source>
        <strain evidence="5">SA5d-4</strain>
    </source>
</reference>
<dbReference type="InterPro" id="IPR052354">
    <property type="entry name" value="Cell_Wall_Dynamics_Protein"/>
</dbReference>
<feature type="domain" description="SH3b" evidence="3">
    <location>
        <begin position="228"/>
        <end position="291"/>
    </location>
</feature>
<dbReference type="SMART" id="SM00646">
    <property type="entry name" value="Ami_3"/>
    <property type="match status" value="1"/>
</dbReference>
<dbReference type="Proteomes" id="UP000217083">
    <property type="component" value="Unassembled WGS sequence"/>
</dbReference>
<dbReference type="InterPro" id="IPR003646">
    <property type="entry name" value="SH3-like_bac-type"/>
</dbReference>
<dbReference type="PANTHER" id="PTHR34408:SF1">
    <property type="entry name" value="GLYCOSYL HYDROLASE FAMILY 19 DOMAIN-CONTAINING PROTEIN HI_1415"/>
    <property type="match status" value="1"/>
</dbReference>
<evidence type="ECO:0000259" key="3">
    <source>
        <dbReference type="PROSITE" id="PS51781"/>
    </source>
</evidence>
<dbReference type="InterPro" id="IPR017293">
    <property type="entry name" value="N-acetylmuramoyl-L-ala_amidase"/>
</dbReference>
<keyword evidence="1" id="KW-0378">Hydrolase</keyword>
<dbReference type="PANTHER" id="PTHR34408">
    <property type="entry name" value="FAMILY PROTEIN, PUTATIVE-RELATED"/>
    <property type="match status" value="1"/>
</dbReference>
<dbReference type="PIRSF" id="PIRSF037846">
    <property type="entry name" value="Autolysin_YrvJ_prd"/>
    <property type="match status" value="1"/>
</dbReference>
<dbReference type="Gene3D" id="2.30.30.40">
    <property type="entry name" value="SH3 Domains"/>
    <property type="match status" value="5"/>
</dbReference>
<feature type="domain" description="SH3b" evidence="3">
    <location>
        <begin position="25"/>
        <end position="89"/>
    </location>
</feature>
<dbReference type="Gene3D" id="3.40.630.40">
    <property type="entry name" value="Zn-dependent exopeptidases"/>
    <property type="match status" value="1"/>
</dbReference>
<feature type="domain" description="SH3b" evidence="3">
    <location>
        <begin position="164"/>
        <end position="226"/>
    </location>
</feature>
<feature type="domain" description="SH3b" evidence="3">
    <location>
        <begin position="94"/>
        <end position="155"/>
    </location>
</feature>
<dbReference type="RefSeq" id="WP_094922975.1">
    <property type="nucleotide sequence ID" value="NZ_NPIA01000002.1"/>
</dbReference>
<accession>A0A263BW89</accession>
<dbReference type="EMBL" id="NPIA01000002">
    <property type="protein sequence ID" value="OZM57822.1"/>
    <property type="molecule type" value="Genomic_DNA"/>
</dbReference>
<protein>
    <recommendedName>
        <fullName evidence="3">SH3b domain-containing protein</fullName>
    </recommendedName>
</protein>
<dbReference type="GO" id="GO:0009253">
    <property type="term" value="P:peptidoglycan catabolic process"/>
    <property type="evidence" value="ECO:0007669"/>
    <property type="project" value="InterPro"/>
</dbReference>
<evidence type="ECO:0000313" key="4">
    <source>
        <dbReference type="EMBL" id="OZM57822.1"/>
    </source>
</evidence>
<organism evidence="4 5">
    <name type="scientific">Lottiidibacillus patelloidae</name>
    <dbReference type="NCBI Taxonomy" id="2670334"/>
    <lineage>
        <taxon>Bacteria</taxon>
        <taxon>Bacillati</taxon>
        <taxon>Bacillota</taxon>
        <taxon>Bacilli</taxon>
        <taxon>Bacillales</taxon>
        <taxon>Bacillaceae</taxon>
        <taxon>Lottiidibacillus</taxon>
    </lineage>
</organism>
<proteinExistence type="predicted"/>